<dbReference type="Proteomes" id="UP000515135">
    <property type="component" value="Unplaced"/>
</dbReference>
<dbReference type="SUPFAM" id="SSF101898">
    <property type="entry name" value="NHL repeat"/>
    <property type="match status" value="1"/>
</dbReference>
<dbReference type="CDD" id="cd05819">
    <property type="entry name" value="NHL"/>
    <property type="match status" value="1"/>
</dbReference>
<dbReference type="SMART" id="SM00336">
    <property type="entry name" value="BBOX"/>
    <property type="match status" value="2"/>
</dbReference>
<dbReference type="Pfam" id="PF00643">
    <property type="entry name" value="zf-B_box"/>
    <property type="match status" value="1"/>
</dbReference>
<dbReference type="GO" id="GO:0008270">
    <property type="term" value="F:zinc ion binding"/>
    <property type="evidence" value="ECO:0007669"/>
    <property type="project" value="UniProtKB-KW"/>
</dbReference>
<proteinExistence type="inferred from homology"/>
<evidence type="ECO:0000256" key="11">
    <source>
        <dbReference type="PROSITE-ProRule" id="PRU00504"/>
    </source>
</evidence>
<dbReference type="InterPro" id="IPR000315">
    <property type="entry name" value="Znf_B-box"/>
</dbReference>
<protein>
    <recommendedName>
        <fullName evidence="3">RING-type E3 ubiquitin transferase</fullName>
        <ecNumber evidence="3">2.3.2.27</ecNumber>
    </recommendedName>
</protein>
<gene>
    <name evidence="16" type="primary">LOC109471446</name>
</gene>
<feature type="repeat" description="NHL" evidence="11">
    <location>
        <begin position="686"/>
        <end position="726"/>
    </location>
</feature>
<dbReference type="PROSITE" id="PS50119">
    <property type="entry name" value="ZF_BBOX"/>
    <property type="match status" value="2"/>
</dbReference>
<dbReference type="Pfam" id="PF01436">
    <property type="entry name" value="NHL"/>
    <property type="match status" value="3"/>
</dbReference>
<evidence type="ECO:0000256" key="5">
    <source>
        <dbReference type="ARBA" id="ARBA00022723"/>
    </source>
</evidence>
<keyword evidence="4" id="KW-0597">Phosphoprotein</keyword>
<feature type="domain" description="B box-type" evidence="14">
    <location>
        <begin position="151"/>
        <end position="195"/>
    </location>
</feature>
<sequence length="726" mass="81937">MAAASFPLEEFDEKFLTCAVCDEIYTDPRVLPCLHTFCTKCLVKWRKGKSHFTCPTCRQQVRLQEGGISSLPQYFFMNSLLDFRALHNSEEAHAQCQMCKSDNKVDGRCADCRLLLCKNCITAHRNIPALKDHYIITLDDLKNPGSRPKYTRAPYCPRHTDQRMAFYCQPCAKLVCRDCTITEHRPGPNHDPQEVSKVAQKYKAGLQKLVEKTKHTDDVLKKTKQTVGHELTSITTNCQRVRKEIKEHFADMRKKLDEEEKKVTERLDKMEKDQKEPLLREEKELEQNIASTEEGLTFSTDILDRGNDVEILTHRQQLEDRLNALSSTQIQHKALTNNVYFKPDTTCTNLVECFLILTDEPLFITEAPVESLPTTCTVIFRPRKGQVWETNPQVTVTSPVGQCVKLDITKASGGEFRAVWRPQISGKHVVCVTAGRRVGHNSLCSSLTVDVRSNNPVLRFGLNGTQQGQFNTPIDLSVRRRSLYVADTYNKRVQVFDLRGNFCYSFSTTANPASIAVHIDSTIVSQCAGQVKRFSPSGELLHQFSLSQHCTDPYGLAVQRNGRIVVADKGKHSIFLFGADGTLVKQVGGQGQGNWQFNEPCFVCVDKEDNIIVADKENHRIQVFDENLNFQYKFGQQGRQPQDMFGPIGVSADSRGNIVLANIGGTTDGIEHSKELQVFRPDGTWVSTISSDRDKLNLPHGVAVTEDGHVFVADPGDHCIRKYRYM</sequence>
<evidence type="ECO:0000259" key="13">
    <source>
        <dbReference type="PROSITE" id="PS50089"/>
    </source>
</evidence>
<keyword evidence="8" id="KW-0833">Ubl conjugation pathway</keyword>
<dbReference type="InterPro" id="IPR027370">
    <property type="entry name" value="Znf-RING_euk"/>
</dbReference>
<dbReference type="SUPFAM" id="SSF81296">
    <property type="entry name" value="E set domains"/>
    <property type="match status" value="1"/>
</dbReference>
<dbReference type="InterPro" id="IPR014756">
    <property type="entry name" value="Ig_E-set"/>
</dbReference>
<feature type="domain" description="RING-type" evidence="13">
    <location>
        <begin position="18"/>
        <end position="58"/>
    </location>
</feature>
<dbReference type="CDD" id="cd19813">
    <property type="entry name" value="Bbox1_BRAT-like"/>
    <property type="match status" value="1"/>
</dbReference>
<dbReference type="Gene3D" id="4.10.830.40">
    <property type="match status" value="1"/>
</dbReference>
<keyword evidence="6" id="KW-0677">Repeat</keyword>
<dbReference type="Gene3D" id="2.120.10.30">
    <property type="entry name" value="TolB, C-terminal domain"/>
    <property type="match status" value="2"/>
</dbReference>
<dbReference type="GO" id="GO:0006513">
    <property type="term" value="P:protein monoubiquitination"/>
    <property type="evidence" value="ECO:0007669"/>
    <property type="project" value="TreeGrafter"/>
</dbReference>
<evidence type="ECO:0000256" key="3">
    <source>
        <dbReference type="ARBA" id="ARBA00012483"/>
    </source>
</evidence>
<dbReference type="RefSeq" id="XP_019626328.1">
    <property type="nucleotide sequence ID" value="XM_019770769.1"/>
</dbReference>
<name>A0A6P4YPM5_BRABE</name>
<dbReference type="EC" id="2.3.2.27" evidence="3"/>
<reference evidence="16" key="1">
    <citation type="submission" date="2025-08" db="UniProtKB">
        <authorList>
            <consortium name="RefSeq"/>
        </authorList>
    </citation>
    <scope>IDENTIFICATION</scope>
    <source>
        <tissue evidence="16">Gonad</tissue>
    </source>
</reference>
<dbReference type="InterPro" id="IPR013083">
    <property type="entry name" value="Znf_RING/FYVE/PHD"/>
</dbReference>
<evidence type="ECO:0000256" key="1">
    <source>
        <dbReference type="ARBA" id="ARBA00000900"/>
    </source>
</evidence>
<dbReference type="PROSITE" id="PS00518">
    <property type="entry name" value="ZF_RING_1"/>
    <property type="match status" value="1"/>
</dbReference>
<evidence type="ECO:0000313" key="16">
    <source>
        <dbReference type="RefSeq" id="XP_019626328.1"/>
    </source>
</evidence>
<dbReference type="InterPro" id="IPR003649">
    <property type="entry name" value="Bbox_C"/>
</dbReference>
<keyword evidence="5" id="KW-0479">Metal-binding</keyword>
<dbReference type="Gene3D" id="3.30.160.60">
    <property type="entry name" value="Classic Zinc Finger"/>
    <property type="match status" value="1"/>
</dbReference>
<evidence type="ECO:0000256" key="2">
    <source>
        <dbReference type="ARBA" id="ARBA00008518"/>
    </source>
</evidence>
<comment type="catalytic activity">
    <reaction evidence="1">
        <text>S-ubiquitinyl-[E2 ubiquitin-conjugating enzyme]-L-cysteine + [acceptor protein]-L-lysine = [E2 ubiquitin-conjugating enzyme]-L-cysteine + N(6)-ubiquitinyl-[acceptor protein]-L-lysine.</text>
        <dbReference type="EC" id="2.3.2.27"/>
    </reaction>
</comment>
<dbReference type="AlphaFoldDB" id="A0A6P4YPM5"/>
<evidence type="ECO:0000256" key="8">
    <source>
        <dbReference type="ARBA" id="ARBA00022786"/>
    </source>
</evidence>
<accession>A0A6P4YPM5</accession>
<keyword evidence="7 10" id="KW-0863">Zinc-finger</keyword>
<feature type="repeat" description="NHL" evidence="11">
    <location>
        <begin position="553"/>
        <end position="580"/>
    </location>
</feature>
<evidence type="ECO:0000256" key="12">
    <source>
        <dbReference type="SAM" id="Coils"/>
    </source>
</evidence>
<feature type="domain" description="B box-type" evidence="14">
    <location>
        <begin position="91"/>
        <end position="138"/>
    </location>
</feature>
<dbReference type="SMART" id="SM00502">
    <property type="entry name" value="BBC"/>
    <property type="match status" value="1"/>
</dbReference>
<feature type="coiled-coil region" evidence="12">
    <location>
        <begin position="242"/>
        <end position="276"/>
    </location>
</feature>
<dbReference type="SMART" id="SM00184">
    <property type="entry name" value="RING"/>
    <property type="match status" value="2"/>
</dbReference>
<dbReference type="PROSITE" id="PS51125">
    <property type="entry name" value="NHL"/>
    <property type="match status" value="4"/>
</dbReference>
<dbReference type="GO" id="GO:0061630">
    <property type="term" value="F:ubiquitin protein ligase activity"/>
    <property type="evidence" value="ECO:0007669"/>
    <property type="project" value="UniProtKB-EC"/>
</dbReference>
<dbReference type="PROSITE" id="PS50089">
    <property type="entry name" value="ZF_RING_2"/>
    <property type="match status" value="1"/>
</dbReference>
<evidence type="ECO:0000256" key="10">
    <source>
        <dbReference type="PROSITE-ProRule" id="PRU00024"/>
    </source>
</evidence>
<keyword evidence="15" id="KW-1185">Reference proteome</keyword>
<dbReference type="Gene3D" id="3.30.40.10">
    <property type="entry name" value="Zinc/RING finger domain, C3HC4 (zinc finger)"/>
    <property type="match status" value="1"/>
</dbReference>
<dbReference type="InterPro" id="IPR001258">
    <property type="entry name" value="NHL_repeat"/>
</dbReference>
<dbReference type="InterPro" id="IPR017907">
    <property type="entry name" value="Znf_RING_CS"/>
</dbReference>
<evidence type="ECO:0000256" key="6">
    <source>
        <dbReference type="ARBA" id="ARBA00022737"/>
    </source>
</evidence>
<dbReference type="PANTHER" id="PTHR25462">
    <property type="entry name" value="BONUS, ISOFORM C-RELATED"/>
    <property type="match status" value="1"/>
</dbReference>
<dbReference type="FunFam" id="2.120.10.30:FF:000095">
    <property type="entry name" value="Uncharacterized protein"/>
    <property type="match status" value="1"/>
</dbReference>
<keyword evidence="12" id="KW-0175">Coiled coil</keyword>
<keyword evidence="9" id="KW-0862">Zinc</keyword>
<feature type="repeat" description="NHL" evidence="11">
    <location>
        <begin position="584"/>
        <end position="627"/>
    </location>
</feature>
<dbReference type="KEGG" id="bbel:109471446"/>
<organism evidence="15 16">
    <name type="scientific">Branchiostoma belcheri</name>
    <name type="common">Amphioxus</name>
    <dbReference type="NCBI Taxonomy" id="7741"/>
    <lineage>
        <taxon>Eukaryota</taxon>
        <taxon>Metazoa</taxon>
        <taxon>Chordata</taxon>
        <taxon>Cephalochordata</taxon>
        <taxon>Leptocardii</taxon>
        <taxon>Amphioxiformes</taxon>
        <taxon>Branchiostomatidae</taxon>
        <taxon>Branchiostoma</taxon>
    </lineage>
</organism>
<dbReference type="InterPro" id="IPR013087">
    <property type="entry name" value="Znf_C2H2_type"/>
</dbReference>
<evidence type="ECO:0000313" key="15">
    <source>
        <dbReference type="Proteomes" id="UP000515135"/>
    </source>
</evidence>
<dbReference type="SUPFAM" id="SSF57845">
    <property type="entry name" value="B-box zinc-binding domain"/>
    <property type="match status" value="1"/>
</dbReference>
<dbReference type="GeneID" id="109471446"/>
<dbReference type="OrthoDB" id="342730at2759"/>
<dbReference type="InterPro" id="IPR001841">
    <property type="entry name" value="Znf_RING"/>
</dbReference>
<dbReference type="InterPro" id="IPR047153">
    <property type="entry name" value="TRIM45/56/19-like"/>
</dbReference>
<evidence type="ECO:0000256" key="4">
    <source>
        <dbReference type="ARBA" id="ARBA00022553"/>
    </source>
</evidence>
<dbReference type="InterPro" id="IPR011042">
    <property type="entry name" value="6-blade_b-propeller_TolB-like"/>
</dbReference>
<dbReference type="Pfam" id="PF13445">
    <property type="entry name" value="zf-RING_UBOX"/>
    <property type="match status" value="1"/>
</dbReference>
<dbReference type="PROSITE" id="PS00028">
    <property type="entry name" value="ZINC_FINGER_C2H2_1"/>
    <property type="match status" value="1"/>
</dbReference>
<evidence type="ECO:0000259" key="14">
    <source>
        <dbReference type="PROSITE" id="PS50119"/>
    </source>
</evidence>
<evidence type="ECO:0000256" key="9">
    <source>
        <dbReference type="ARBA" id="ARBA00022833"/>
    </source>
</evidence>
<comment type="similarity">
    <text evidence="2">Belongs to the TRIM/RBCC family.</text>
</comment>
<dbReference type="SUPFAM" id="SSF57850">
    <property type="entry name" value="RING/U-box"/>
    <property type="match status" value="1"/>
</dbReference>
<evidence type="ECO:0000256" key="7">
    <source>
        <dbReference type="ARBA" id="ARBA00022771"/>
    </source>
</evidence>
<dbReference type="PANTHER" id="PTHR25462:SF229">
    <property type="entry name" value="TRANSCRIPTION INTERMEDIARY FACTOR 1-BETA"/>
    <property type="match status" value="1"/>
</dbReference>
<feature type="repeat" description="NHL" evidence="11">
    <location>
        <begin position="457"/>
        <end position="499"/>
    </location>
</feature>